<proteinExistence type="predicted"/>
<keyword evidence="1" id="KW-0433">Leucine-rich repeat</keyword>
<name>A0AAD5ST65_9FUNG</name>
<dbReference type="InterPro" id="IPR003591">
    <property type="entry name" value="Leu-rich_rpt_typical-subtyp"/>
</dbReference>
<feature type="non-terminal residue" evidence="5">
    <location>
        <position position="434"/>
    </location>
</feature>
<comment type="caution">
    <text evidence="5">The sequence shown here is derived from an EMBL/GenBank/DDBJ whole genome shotgun (WGS) entry which is preliminary data.</text>
</comment>
<dbReference type="PANTHER" id="PTHR48064">
    <property type="entry name" value="OS01G0750400 PROTEIN"/>
    <property type="match status" value="1"/>
</dbReference>
<evidence type="ECO:0000256" key="3">
    <source>
        <dbReference type="SAM" id="MobiDB-lite"/>
    </source>
</evidence>
<reference evidence="5" key="1">
    <citation type="submission" date="2020-05" db="EMBL/GenBank/DDBJ databases">
        <title>Phylogenomic resolution of chytrid fungi.</title>
        <authorList>
            <person name="Stajich J.E."/>
            <person name="Amses K."/>
            <person name="Simmons R."/>
            <person name="Seto K."/>
            <person name="Myers J."/>
            <person name="Bonds A."/>
            <person name="Quandt C.A."/>
            <person name="Barry K."/>
            <person name="Liu P."/>
            <person name="Grigoriev I."/>
            <person name="Longcore J.E."/>
            <person name="James T.Y."/>
        </authorList>
    </citation>
    <scope>NUCLEOTIDE SEQUENCE</scope>
    <source>
        <strain evidence="5">JEL0513</strain>
    </source>
</reference>
<dbReference type="InterPro" id="IPR001611">
    <property type="entry name" value="Leu-rich_rpt"/>
</dbReference>
<gene>
    <name evidence="5" type="ORF">HK100_009321</name>
</gene>
<dbReference type="SUPFAM" id="SSF52058">
    <property type="entry name" value="L domain-like"/>
    <property type="match status" value="1"/>
</dbReference>
<dbReference type="EMBL" id="JADGJH010004761">
    <property type="protein sequence ID" value="KAJ3084299.1"/>
    <property type="molecule type" value="Genomic_DNA"/>
</dbReference>
<dbReference type="Pfam" id="PF13855">
    <property type="entry name" value="LRR_8"/>
    <property type="match status" value="1"/>
</dbReference>
<dbReference type="SMART" id="SM00369">
    <property type="entry name" value="LRR_TYP"/>
    <property type="match status" value="4"/>
</dbReference>
<feature type="compositionally biased region" description="Low complexity" evidence="3">
    <location>
        <begin position="29"/>
        <end position="41"/>
    </location>
</feature>
<keyword evidence="2" id="KW-0677">Repeat</keyword>
<evidence type="ECO:0000256" key="2">
    <source>
        <dbReference type="ARBA" id="ARBA00022737"/>
    </source>
</evidence>
<dbReference type="FunFam" id="3.80.10.10:FF:000041">
    <property type="entry name" value="LRR receptor-like serine/threonine-protein kinase ERECTA"/>
    <property type="match status" value="2"/>
</dbReference>
<dbReference type="Proteomes" id="UP001211907">
    <property type="component" value="Unassembled WGS sequence"/>
</dbReference>
<dbReference type="PANTHER" id="PTHR48064:SF6">
    <property type="entry name" value="RECEPTOR-LIKE PROTEIN KINASE 2"/>
    <property type="match status" value="1"/>
</dbReference>
<dbReference type="InterPro" id="IPR053038">
    <property type="entry name" value="RLP_Defense"/>
</dbReference>
<accession>A0AAD5ST65</accession>
<protein>
    <recommendedName>
        <fullName evidence="4">F-box domain-containing protein</fullName>
    </recommendedName>
</protein>
<dbReference type="Pfam" id="PF00560">
    <property type="entry name" value="LRR_1"/>
    <property type="match status" value="2"/>
</dbReference>
<dbReference type="PROSITE" id="PS50181">
    <property type="entry name" value="FBOX"/>
    <property type="match status" value="1"/>
</dbReference>
<dbReference type="InterPro" id="IPR032675">
    <property type="entry name" value="LRR_dom_sf"/>
</dbReference>
<organism evidence="5 6">
    <name type="scientific">Physocladia obscura</name>
    <dbReference type="NCBI Taxonomy" id="109957"/>
    <lineage>
        <taxon>Eukaryota</taxon>
        <taxon>Fungi</taxon>
        <taxon>Fungi incertae sedis</taxon>
        <taxon>Chytridiomycota</taxon>
        <taxon>Chytridiomycota incertae sedis</taxon>
        <taxon>Chytridiomycetes</taxon>
        <taxon>Chytridiales</taxon>
        <taxon>Chytriomycetaceae</taxon>
        <taxon>Physocladia</taxon>
    </lineage>
</organism>
<dbReference type="InterPro" id="IPR001810">
    <property type="entry name" value="F-box_dom"/>
</dbReference>
<dbReference type="AlphaFoldDB" id="A0AAD5ST65"/>
<dbReference type="InterPro" id="IPR036047">
    <property type="entry name" value="F-box-like_dom_sf"/>
</dbReference>
<evidence type="ECO:0000259" key="4">
    <source>
        <dbReference type="PROSITE" id="PS50181"/>
    </source>
</evidence>
<dbReference type="SUPFAM" id="SSF81383">
    <property type="entry name" value="F-box domain"/>
    <property type="match status" value="1"/>
</dbReference>
<evidence type="ECO:0000256" key="1">
    <source>
        <dbReference type="ARBA" id="ARBA00022614"/>
    </source>
</evidence>
<dbReference type="Gene3D" id="3.80.10.10">
    <property type="entry name" value="Ribonuclease Inhibitor"/>
    <property type="match status" value="1"/>
</dbReference>
<sequence length="434" mass="47427">MQFDLAQLPTALQLSSRKTAHASSDSHDNNNSNSSNSSPSFSLSDIAHDHIRSALRLRAALLDVGGRAGGHYDHDRTAVGLLDQTIGVLYGYLRANVHVNVPGVDVNLDLRRCLASLALSNSPPSFFASFSPSSSSPSQSPPPPTLPLRVAAALPDLPHEVVERILAWIHPAAVLRLRRLARAFNSLLLAPHFAKLNLRSFLHPSKYSSESDDGDDDDDSMVCGNTSQTLQLHNQRMALQLDELFFHSPRSYQDYYISAYIGAKTAIEWSHRTFAAPIPACIANLPRLVSLDLSYCNLVGEIPRSLFSLATLESLKLHENSLHGPLPDEIGNLANLRVLNLHSNSLCGRLPASLAKLSLLTYLNLGYNRFYGAIPRELGSLLMLRNLCLSDNRLSGCVPDEFGFLVGLQYLFLQNNLLVGDIPASVARLQGLIA</sequence>
<feature type="region of interest" description="Disordered" evidence="3">
    <location>
        <begin position="1"/>
        <end position="41"/>
    </location>
</feature>
<feature type="domain" description="F-box" evidence="4">
    <location>
        <begin position="151"/>
        <end position="196"/>
    </location>
</feature>
<evidence type="ECO:0000313" key="5">
    <source>
        <dbReference type="EMBL" id="KAJ3084299.1"/>
    </source>
</evidence>
<keyword evidence="6" id="KW-1185">Reference proteome</keyword>
<evidence type="ECO:0000313" key="6">
    <source>
        <dbReference type="Proteomes" id="UP001211907"/>
    </source>
</evidence>